<evidence type="ECO:0000313" key="3">
    <source>
        <dbReference type="Proteomes" id="UP000223968"/>
    </source>
</evidence>
<accession>A0A2B7WKG2</accession>
<dbReference type="AlphaFoldDB" id="A0A2B7WKG2"/>
<feature type="region of interest" description="Disordered" evidence="1">
    <location>
        <begin position="51"/>
        <end position="134"/>
    </location>
</feature>
<sequence>MAFADVAMMHGSIWQLMRIRSTTTRNTSKEHLYHYCDVTMRFRIRRAEMKEKRKETGLGTMTAGPGSVPNLTGDGDGGHSHSSDRCALGSDASIGRRVASTTFAPRSTSGSTDVPVSALRSPSGSNSQEPARRDRSMYLPGWDVWWRKAEILTQKHEVRFQS</sequence>
<keyword evidence="3" id="KW-1185">Reference proteome</keyword>
<evidence type="ECO:0000256" key="1">
    <source>
        <dbReference type="SAM" id="MobiDB-lite"/>
    </source>
</evidence>
<feature type="compositionally biased region" description="Polar residues" evidence="1">
    <location>
        <begin position="99"/>
        <end position="129"/>
    </location>
</feature>
<proteinExistence type="predicted"/>
<organism evidence="2 3">
    <name type="scientific">Helicocarpus griseus UAMH5409</name>
    <dbReference type="NCBI Taxonomy" id="1447875"/>
    <lineage>
        <taxon>Eukaryota</taxon>
        <taxon>Fungi</taxon>
        <taxon>Dikarya</taxon>
        <taxon>Ascomycota</taxon>
        <taxon>Pezizomycotina</taxon>
        <taxon>Eurotiomycetes</taxon>
        <taxon>Eurotiomycetidae</taxon>
        <taxon>Onygenales</taxon>
        <taxon>Ajellomycetaceae</taxon>
        <taxon>Helicocarpus</taxon>
    </lineage>
</organism>
<reference evidence="2 3" key="1">
    <citation type="submission" date="2017-10" db="EMBL/GenBank/DDBJ databases">
        <title>Comparative genomics in systemic dimorphic fungi from Ajellomycetaceae.</title>
        <authorList>
            <person name="Munoz J.F."/>
            <person name="Mcewen J.G."/>
            <person name="Clay O.K."/>
            <person name="Cuomo C.A."/>
        </authorList>
    </citation>
    <scope>NUCLEOTIDE SEQUENCE [LARGE SCALE GENOMIC DNA]</scope>
    <source>
        <strain evidence="2 3">UAMH5409</strain>
    </source>
</reference>
<dbReference type="EMBL" id="PDNB01000253">
    <property type="protein sequence ID" value="PGG97245.1"/>
    <property type="molecule type" value="Genomic_DNA"/>
</dbReference>
<dbReference type="Proteomes" id="UP000223968">
    <property type="component" value="Unassembled WGS sequence"/>
</dbReference>
<protein>
    <submittedName>
        <fullName evidence="2">Uncharacterized protein</fullName>
    </submittedName>
</protein>
<name>A0A2B7WKG2_9EURO</name>
<gene>
    <name evidence="2" type="ORF">AJ79_09281</name>
</gene>
<comment type="caution">
    <text evidence="2">The sequence shown here is derived from an EMBL/GenBank/DDBJ whole genome shotgun (WGS) entry which is preliminary data.</text>
</comment>
<evidence type="ECO:0000313" key="2">
    <source>
        <dbReference type="EMBL" id="PGG97245.1"/>
    </source>
</evidence>